<evidence type="ECO:0000313" key="12">
    <source>
        <dbReference type="Proteomes" id="UP000639403"/>
    </source>
</evidence>
<dbReference type="PANTHER" id="PTHR12289">
    <property type="entry name" value="METAXIN RELATED"/>
    <property type="match status" value="1"/>
</dbReference>
<dbReference type="PANTHER" id="PTHR12289:SF41">
    <property type="entry name" value="FAILED AXON CONNECTIONS-RELATED"/>
    <property type="match status" value="1"/>
</dbReference>
<dbReference type="GO" id="GO:0001401">
    <property type="term" value="C:SAM complex"/>
    <property type="evidence" value="ECO:0007669"/>
    <property type="project" value="InterPro"/>
</dbReference>
<reference evidence="11" key="1">
    <citation type="submission" date="2020-11" db="EMBL/GenBank/DDBJ databases">
        <authorList>
            <person name="Koelle M."/>
            <person name="Horta M.A.C."/>
            <person name="Nowrousian M."/>
            <person name="Ohm R.A."/>
            <person name="Benz P."/>
            <person name="Pilgard A."/>
        </authorList>
    </citation>
    <scope>NUCLEOTIDE SEQUENCE</scope>
    <source>
        <strain evidence="11">FPRL280</strain>
    </source>
</reference>
<organism evidence="11 12">
    <name type="scientific">Rhodonia placenta</name>
    <dbReference type="NCBI Taxonomy" id="104341"/>
    <lineage>
        <taxon>Eukaryota</taxon>
        <taxon>Fungi</taxon>
        <taxon>Dikarya</taxon>
        <taxon>Basidiomycota</taxon>
        <taxon>Agaricomycotina</taxon>
        <taxon>Agaricomycetes</taxon>
        <taxon>Polyporales</taxon>
        <taxon>Adustoporiaceae</taxon>
        <taxon>Rhodonia</taxon>
    </lineage>
</organism>
<dbReference type="GO" id="GO:0015031">
    <property type="term" value="P:protein transport"/>
    <property type="evidence" value="ECO:0007669"/>
    <property type="project" value="UniProtKB-KW"/>
</dbReference>
<keyword evidence="6" id="KW-0496">Mitochondrion</keyword>
<keyword evidence="3" id="KW-0813">Transport</keyword>
<feature type="domain" description="Mitochondrial outer membrane transport complex Sam37/metaxin N-terminal" evidence="9">
    <location>
        <begin position="30"/>
        <end position="152"/>
    </location>
</feature>
<keyword evidence="5" id="KW-0653">Protein transport</keyword>
<evidence type="ECO:0000256" key="1">
    <source>
        <dbReference type="ARBA" id="ARBA00004294"/>
    </source>
</evidence>
<dbReference type="SUPFAM" id="SSF47616">
    <property type="entry name" value="GST C-terminal domain-like"/>
    <property type="match status" value="1"/>
</dbReference>
<gene>
    <name evidence="11" type="ORF">IEO21_01576</name>
</gene>
<dbReference type="AlphaFoldDB" id="A0A8H7U553"/>
<dbReference type="GO" id="GO:0007005">
    <property type="term" value="P:mitochondrion organization"/>
    <property type="evidence" value="ECO:0007669"/>
    <property type="project" value="TreeGrafter"/>
</dbReference>
<comment type="caution">
    <text evidence="11">The sequence shown here is derived from an EMBL/GenBank/DDBJ whole genome shotgun (WGS) entry which is preliminary data.</text>
</comment>
<sequence length="396" mass="43938">MSDSPSPSAPLVLHIWPAHGQALSLDPASAAALLYLQLAIPGRFSVAHCANPDVSPSGQLPYLTHGLRNASTFPSIVKYVARLEGAHDTNGSLTPVEKARLCARIAHVQSDYGDLVAHMLYSLHSNWWKTTRPVLVAALPVPHRYYVADRVRESYKPRLEASELWGIPGLEDEEQDGISSVFRKEKKKKSQLKSIKFKNAFRRCQVLAKARALLSIYSKLLGDNRYFHLHCDRPTTLDIVFAAHTHVLMSIPFADPLLQTLLSDSYPTLVAHANAVQSFVFPDPVSLPPTADSHLSCSLHTLLPRQLPFSWRSRRDASSNGEEDKRYALARWGWAAIAVGALAVYFQLFGLGPGLQIAIISKDVNEDDADEDAEEDEEEDELDEEELEDDGVVEED</sequence>
<evidence type="ECO:0000256" key="4">
    <source>
        <dbReference type="ARBA" id="ARBA00022787"/>
    </source>
</evidence>
<feature type="region of interest" description="Disordered" evidence="8">
    <location>
        <begin position="365"/>
        <end position="396"/>
    </location>
</feature>
<dbReference type="InterPro" id="IPR019564">
    <property type="entry name" value="Sam37/metaxin_N"/>
</dbReference>
<name>A0A8H7U553_9APHY</name>
<keyword evidence="7" id="KW-0472">Membrane</keyword>
<comment type="similarity">
    <text evidence="2">Belongs to the metaxin family.</text>
</comment>
<evidence type="ECO:0008006" key="13">
    <source>
        <dbReference type="Google" id="ProtNLM"/>
    </source>
</evidence>
<feature type="domain" description="Metaxin glutathione S-transferase" evidence="10">
    <location>
        <begin position="213"/>
        <end position="274"/>
    </location>
</feature>
<evidence type="ECO:0000256" key="3">
    <source>
        <dbReference type="ARBA" id="ARBA00022448"/>
    </source>
</evidence>
<protein>
    <recommendedName>
        <fullName evidence="13">Mitochondrial outer membrane transport complex Sam37/metaxin N-terminal domain-containing protein</fullName>
    </recommendedName>
</protein>
<dbReference type="InterPro" id="IPR033468">
    <property type="entry name" value="Metaxin_GST"/>
</dbReference>
<evidence type="ECO:0000313" key="11">
    <source>
        <dbReference type="EMBL" id="KAF9820143.1"/>
    </source>
</evidence>
<dbReference type="Pfam" id="PF17171">
    <property type="entry name" value="GST_C_6"/>
    <property type="match status" value="1"/>
</dbReference>
<dbReference type="InterPro" id="IPR036282">
    <property type="entry name" value="Glutathione-S-Trfase_C_sf"/>
</dbReference>
<evidence type="ECO:0000259" key="10">
    <source>
        <dbReference type="Pfam" id="PF17171"/>
    </source>
</evidence>
<evidence type="ECO:0000256" key="8">
    <source>
        <dbReference type="SAM" id="MobiDB-lite"/>
    </source>
</evidence>
<dbReference type="InterPro" id="IPR050931">
    <property type="entry name" value="Mito_Protein_Transport_Metaxin"/>
</dbReference>
<dbReference type="Proteomes" id="UP000639403">
    <property type="component" value="Unassembled WGS sequence"/>
</dbReference>
<comment type="subcellular location">
    <subcellularLocation>
        <location evidence="1">Mitochondrion outer membrane</location>
    </subcellularLocation>
</comment>
<dbReference type="Pfam" id="PF10568">
    <property type="entry name" value="Tom37"/>
    <property type="match status" value="1"/>
</dbReference>
<evidence type="ECO:0000259" key="9">
    <source>
        <dbReference type="Pfam" id="PF10568"/>
    </source>
</evidence>
<keyword evidence="4" id="KW-1000">Mitochondrion outer membrane</keyword>
<accession>A0A8H7U553</accession>
<evidence type="ECO:0000256" key="2">
    <source>
        <dbReference type="ARBA" id="ARBA00009170"/>
    </source>
</evidence>
<proteinExistence type="inferred from homology"/>
<reference evidence="11" key="2">
    <citation type="journal article" name="Front. Microbiol.">
        <title>Degradative Capacity of Two Strains of Rhodonia placenta: From Phenotype to Genotype.</title>
        <authorList>
            <person name="Kolle M."/>
            <person name="Horta M.A.C."/>
            <person name="Nowrousian M."/>
            <person name="Ohm R.A."/>
            <person name="Benz J.P."/>
            <person name="Pilgard A."/>
        </authorList>
    </citation>
    <scope>NUCLEOTIDE SEQUENCE</scope>
    <source>
        <strain evidence="11">FPRL280</strain>
    </source>
</reference>
<dbReference type="EMBL" id="JADOXO010000012">
    <property type="protein sequence ID" value="KAF9820143.1"/>
    <property type="molecule type" value="Genomic_DNA"/>
</dbReference>
<evidence type="ECO:0000256" key="5">
    <source>
        <dbReference type="ARBA" id="ARBA00022927"/>
    </source>
</evidence>
<evidence type="ECO:0000256" key="7">
    <source>
        <dbReference type="ARBA" id="ARBA00023136"/>
    </source>
</evidence>
<evidence type="ECO:0000256" key="6">
    <source>
        <dbReference type="ARBA" id="ARBA00023128"/>
    </source>
</evidence>